<reference evidence="2 3" key="1">
    <citation type="submission" date="2024-07" db="EMBL/GenBank/DDBJ databases">
        <title>Section-level genome sequencing and comparative genomics of Aspergillus sections Usti and Cavernicolus.</title>
        <authorList>
            <consortium name="Lawrence Berkeley National Laboratory"/>
            <person name="Nybo J.L."/>
            <person name="Vesth T.C."/>
            <person name="Theobald S."/>
            <person name="Frisvad J.C."/>
            <person name="Larsen T.O."/>
            <person name="Kjaerboelling I."/>
            <person name="Rothschild-Mancinelli K."/>
            <person name="Lyhne E.K."/>
            <person name="Kogle M.E."/>
            <person name="Barry K."/>
            <person name="Clum A."/>
            <person name="Na H."/>
            <person name="Ledsgaard L."/>
            <person name="Lin J."/>
            <person name="Lipzen A."/>
            <person name="Kuo A."/>
            <person name="Riley R."/>
            <person name="Mondo S."/>
            <person name="Labutti K."/>
            <person name="Haridas S."/>
            <person name="Pangalinan J."/>
            <person name="Salamov A.A."/>
            <person name="Simmons B.A."/>
            <person name="Magnuson J.K."/>
            <person name="Chen J."/>
            <person name="Drula E."/>
            <person name="Henrissat B."/>
            <person name="Wiebenga A."/>
            <person name="Lubbers R.J."/>
            <person name="Gomes A.C."/>
            <person name="Makela M.R."/>
            <person name="Stajich J."/>
            <person name="Grigoriev I.V."/>
            <person name="Mortensen U.H."/>
            <person name="De Vries R.P."/>
            <person name="Baker S.E."/>
            <person name="Andersen M.R."/>
        </authorList>
    </citation>
    <scope>NUCLEOTIDE SEQUENCE [LARGE SCALE GENOMIC DNA]</scope>
    <source>
        <strain evidence="2 3">CBS 123904</strain>
    </source>
</reference>
<feature type="transmembrane region" description="Helical" evidence="1">
    <location>
        <begin position="51"/>
        <end position="77"/>
    </location>
</feature>
<keyword evidence="3" id="KW-1185">Reference proteome</keyword>
<dbReference type="Proteomes" id="UP001610446">
    <property type="component" value="Unassembled WGS sequence"/>
</dbReference>
<gene>
    <name evidence="2" type="ORF">BJY01DRAFT_209758</name>
</gene>
<protein>
    <submittedName>
        <fullName evidence="2">Uncharacterized protein</fullName>
    </submittedName>
</protein>
<evidence type="ECO:0000256" key="1">
    <source>
        <dbReference type="SAM" id="Phobius"/>
    </source>
</evidence>
<dbReference type="EMBL" id="JBFXLU010000035">
    <property type="protein sequence ID" value="KAL2850677.1"/>
    <property type="molecule type" value="Genomic_DNA"/>
</dbReference>
<organism evidence="2 3">
    <name type="scientific">Aspergillus pseudoustus</name>
    <dbReference type="NCBI Taxonomy" id="1810923"/>
    <lineage>
        <taxon>Eukaryota</taxon>
        <taxon>Fungi</taxon>
        <taxon>Dikarya</taxon>
        <taxon>Ascomycota</taxon>
        <taxon>Pezizomycotina</taxon>
        <taxon>Eurotiomycetes</taxon>
        <taxon>Eurotiomycetidae</taxon>
        <taxon>Eurotiales</taxon>
        <taxon>Aspergillaceae</taxon>
        <taxon>Aspergillus</taxon>
        <taxon>Aspergillus subgen. Nidulantes</taxon>
    </lineage>
</organism>
<name>A0ABR4KHA6_9EURO</name>
<keyword evidence="1" id="KW-1133">Transmembrane helix</keyword>
<comment type="caution">
    <text evidence="2">The sequence shown here is derived from an EMBL/GenBank/DDBJ whole genome shotgun (WGS) entry which is preliminary data.</text>
</comment>
<keyword evidence="1" id="KW-0812">Transmembrane</keyword>
<evidence type="ECO:0000313" key="3">
    <source>
        <dbReference type="Proteomes" id="UP001610446"/>
    </source>
</evidence>
<sequence>MVRGAPVLPHRIHAGGYILASAAVPLAWIPIGVALDDGQWVVQRPRNLDSLAILLDIPPLMSGLGRLAGCVVTVLMSPLQMLLDVRRSYTILARAADDDLQAEIFSNNWFSTVQTS</sequence>
<accession>A0ABR4KHA6</accession>
<evidence type="ECO:0000313" key="2">
    <source>
        <dbReference type="EMBL" id="KAL2850677.1"/>
    </source>
</evidence>
<feature type="transmembrane region" description="Helical" evidence="1">
    <location>
        <begin position="12"/>
        <end position="31"/>
    </location>
</feature>
<keyword evidence="1" id="KW-0472">Membrane</keyword>
<proteinExistence type="predicted"/>